<evidence type="ECO:0000313" key="1">
    <source>
        <dbReference type="EMBL" id="RXH93928.1"/>
    </source>
</evidence>
<evidence type="ECO:0000313" key="2">
    <source>
        <dbReference type="Proteomes" id="UP000290289"/>
    </source>
</evidence>
<sequence>MLCDEEVELGTQALLVECNSHFCNEICWKRRWRIFLSHIWSHECGKFMAHLFGNLFLATMLMFDI</sequence>
<gene>
    <name evidence="1" type="ORF">DVH24_015995</name>
</gene>
<organism evidence="1 2">
    <name type="scientific">Malus domestica</name>
    <name type="common">Apple</name>
    <name type="synonym">Pyrus malus</name>
    <dbReference type="NCBI Taxonomy" id="3750"/>
    <lineage>
        <taxon>Eukaryota</taxon>
        <taxon>Viridiplantae</taxon>
        <taxon>Streptophyta</taxon>
        <taxon>Embryophyta</taxon>
        <taxon>Tracheophyta</taxon>
        <taxon>Spermatophyta</taxon>
        <taxon>Magnoliopsida</taxon>
        <taxon>eudicotyledons</taxon>
        <taxon>Gunneridae</taxon>
        <taxon>Pentapetalae</taxon>
        <taxon>rosids</taxon>
        <taxon>fabids</taxon>
        <taxon>Rosales</taxon>
        <taxon>Rosaceae</taxon>
        <taxon>Amygdaloideae</taxon>
        <taxon>Maleae</taxon>
        <taxon>Malus</taxon>
    </lineage>
</organism>
<dbReference type="EMBL" id="RDQH01000333">
    <property type="protein sequence ID" value="RXH93928.1"/>
    <property type="molecule type" value="Genomic_DNA"/>
</dbReference>
<protein>
    <submittedName>
        <fullName evidence="1">Uncharacterized protein</fullName>
    </submittedName>
</protein>
<accession>A0A498JDZ7</accession>
<keyword evidence="2" id="KW-1185">Reference proteome</keyword>
<name>A0A498JDZ7_MALDO</name>
<comment type="caution">
    <text evidence="1">The sequence shown here is derived from an EMBL/GenBank/DDBJ whole genome shotgun (WGS) entry which is preliminary data.</text>
</comment>
<dbReference type="Proteomes" id="UP000290289">
    <property type="component" value="Chromosome 7"/>
</dbReference>
<proteinExistence type="predicted"/>
<dbReference type="AlphaFoldDB" id="A0A498JDZ7"/>
<reference evidence="1 2" key="1">
    <citation type="submission" date="2018-10" db="EMBL/GenBank/DDBJ databases">
        <title>A high-quality apple genome assembly.</title>
        <authorList>
            <person name="Hu J."/>
        </authorList>
    </citation>
    <scope>NUCLEOTIDE SEQUENCE [LARGE SCALE GENOMIC DNA]</scope>
    <source>
        <strain evidence="2">cv. HFTH1</strain>
        <tissue evidence="1">Young leaf</tissue>
    </source>
</reference>